<comment type="caution">
    <text evidence="2">The sequence shown here is derived from an EMBL/GenBank/DDBJ whole genome shotgun (WGS) entry which is preliminary data.</text>
</comment>
<dbReference type="GO" id="GO:0016740">
    <property type="term" value="F:transferase activity"/>
    <property type="evidence" value="ECO:0007669"/>
    <property type="project" value="UniProtKB-KW"/>
</dbReference>
<evidence type="ECO:0000313" key="3">
    <source>
        <dbReference type="Proteomes" id="UP001237823"/>
    </source>
</evidence>
<protein>
    <submittedName>
        <fullName evidence="2">Aminoglycoside phosphotransferase family protein</fullName>
        <ecNumber evidence="2">2.7.1.-</ecNumber>
    </submittedName>
</protein>
<dbReference type="Pfam" id="PF01636">
    <property type="entry name" value="APH"/>
    <property type="match status" value="1"/>
</dbReference>
<gene>
    <name evidence="2" type="ORF">QUG92_08635</name>
</gene>
<dbReference type="Gene3D" id="1.20.58.840">
    <property type="match status" value="1"/>
</dbReference>
<keyword evidence="2" id="KW-0808">Transferase</keyword>
<dbReference type="EMBL" id="JAUCML010000004">
    <property type="protein sequence ID" value="MDM7885171.1"/>
    <property type="molecule type" value="Genomic_DNA"/>
</dbReference>
<dbReference type="InterPro" id="IPR011009">
    <property type="entry name" value="Kinase-like_dom_sf"/>
</dbReference>
<keyword evidence="3" id="KW-1185">Reference proteome</keyword>
<accession>A0ABT7T6H1</accession>
<dbReference type="Gene3D" id="3.30.200.20">
    <property type="entry name" value="Phosphorylase Kinase, domain 1"/>
    <property type="match status" value="1"/>
</dbReference>
<dbReference type="Proteomes" id="UP001237823">
    <property type="component" value="Unassembled WGS sequence"/>
</dbReference>
<proteinExistence type="predicted"/>
<feature type="domain" description="Aminoglycoside phosphotransferase" evidence="1">
    <location>
        <begin position="94"/>
        <end position="278"/>
    </location>
</feature>
<reference evidence="2 3" key="1">
    <citation type="submission" date="2023-06" db="EMBL/GenBank/DDBJ databases">
        <authorList>
            <person name="Feng G."/>
            <person name="Li J."/>
            <person name="Zhu H."/>
        </authorList>
    </citation>
    <scope>NUCLEOTIDE SEQUENCE [LARGE SCALE GENOMIC DNA]</scope>
    <source>
        <strain evidence="2 3">RHCKG23</strain>
    </source>
</reference>
<evidence type="ECO:0000259" key="1">
    <source>
        <dbReference type="Pfam" id="PF01636"/>
    </source>
</evidence>
<dbReference type="RefSeq" id="WP_289458735.1">
    <property type="nucleotide sequence ID" value="NZ_JAUCML010000004.1"/>
</dbReference>
<dbReference type="InterPro" id="IPR002575">
    <property type="entry name" value="Aminoglycoside_PTrfase"/>
</dbReference>
<dbReference type="EC" id="2.7.1.-" evidence="2"/>
<name>A0ABT7T6H1_9MICO</name>
<organism evidence="2 3">
    <name type="scientific">Curtobacterium citri</name>
    <dbReference type="NCBI Taxonomy" id="3055139"/>
    <lineage>
        <taxon>Bacteria</taxon>
        <taxon>Bacillati</taxon>
        <taxon>Actinomycetota</taxon>
        <taxon>Actinomycetes</taxon>
        <taxon>Micrococcales</taxon>
        <taxon>Microbacteriaceae</taxon>
        <taxon>Curtobacterium</taxon>
    </lineage>
</organism>
<evidence type="ECO:0000313" key="2">
    <source>
        <dbReference type="EMBL" id="MDM7885171.1"/>
    </source>
</evidence>
<dbReference type="SUPFAM" id="SSF56112">
    <property type="entry name" value="Protein kinase-like (PK-like)"/>
    <property type="match status" value="1"/>
</dbReference>
<sequence>MSSGSTRQDPSGSRPSVEDARHWLAADFAVQVADIVEVTGGTDTSAVVWRVVDDAGTAWAAKWTTRRTGTGTRLVTSMAIAGIEGTPTVLPTTDGRSRSRRAGGKLALTRWSEGEDAATVGLGLEAWVAYGALLADVHAHAFPVPPRRQGARRGIRRRRRRYRAEIRALDAAAVGGTDPVLDLWRAARPRIDLLLRGTDLASRTSAEPVPCHGDPHLGNVLVEPDGSLRLVDWDEAVVGPREIDLHLVEFSVLFQPATAAQLAAFRRGYGPVELDECRLVRYACIRALEDLTATMTAALASSGAERDEELRVFTGILAPTGSASLVEDRLRGALAAEAA</sequence>
<dbReference type="Gene3D" id="1.10.510.10">
    <property type="entry name" value="Transferase(Phosphotransferase) domain 1"/>
    <property type="match status" value="1"/>
</dbReference>